<evidence type="ECO:0000259" key="1">
    <source>
        <dbReference type="Pfam" id="PF08241"/>
    </source>
</evidence>
<dbReference type="AlphaFoldDB" id="A0A4Z1H5E2"/>
<dbReference type="InterPro" id="IPR013216">
    <property type="entry name" value="Methyltransf_11"/>
</dbReference>
<name>A0A4Z1H5E2_9HELO</name>
<dbReference type="CDD" id="cd02440">
    <property type="entry name" value="AdoMet_MTases"/>
    <property type="match status" value="1"/>
</dbReference>
<evidence type="ECO:0000313" key="3">
    <source>
        <dbReference type="Proteomes" id="UP000297452"/>
    </source>
</evidence>
<evidence type="ECO:0000313" key="2">
    <source>
        <dbReference type="EMBL" id="TGO43749.1"/>
    </source>
</evidence>
<dbReference type="EMBL" id="PQXJ01001307">
    <property type="protein sequence ID" value="TGO43749.1"/>
    <property type="molecule type" value="Genomic_DNA"/>
</dbReference>
<feature type="domain" description="Methyltransferase type 11" evidence="1">
    <location>
        <begin position="10"/>
        <end position="86"/>
    </location>
</feature>
<accession>A0A4Z1H5E2</accession>
<dbReference type="Pfam" id="PF08241">
    <property type="entry name" value="Methyltransf_11"/>
    <property type="match status" value="1"/>
</dbReference>
<gene>
    <name evidence="2" type="ORF">BOTNAR_1313g00020</name>
</gene>
<proteinExistence type="predicted"/>
<organism evidence="2 3">
    <name type="scientific">Botryotinia narcissicola</name>
    <dbReference type="NCBI Taxonomy" id="278944"/>
    <lineage>
        <taxon>Eukaryota</taxon>
        <taxon>Fungi</taxon>
        <taxon>Dikarya</taxon>
        <taxon>Ascomycota</taxon>
        <taxon>Pezizomycotina</taxon>
        <taxon>Leotiomycetes</taxon>
        <taxon>Helotiales</taxon>
        <taxon>Sclerotiniaceae</taxon>
        <taxon>Botryotinia</taxon>
    </lineage>
</organism>
<dbReference type="STRING" id="278944.A0A4Z1H5E2"/>
<dbReference type="GO" id="GO:0008757">
    <property type="term" value="F:S-adenosylmethionine-dependent methyltransferase activity"/>
    <property type="evidence" value="ECO:0007669"/>
    <property type="project" value="InterPro"/>
</dbReference>
<dbReference type="Gene3D" id="3.40.50.150">
    <property type="entry name" value="Vaccinia Virus protein VP39"/>
    <property type="match status" value="1"/>
</dbReference>
<reference evidence="2 3" key="1">
    <citation type="submission" date="2017-12" db="EMBL/GenBank/DDBJ databases">
        <title>Comparative genomics of Botrytis spp.</title>
        <authorList>
            <person name="Valero-Jimenez C.A."/>
            <person name="Tapia P."/>
            <person name="Veloso J."/>
            <person name="Silva-Moreno E."/>
            <person name="Staats M."/>
            <person name="Valdes J.H."/>
            <person name="Van Kan J.A.L."/>
        </authorList>
    </citation>
    <scope>NUCLEOTIDE SEQUENCE [LARGE SCALE GENOMIC DNA]</scope>
    <source>
        <strain evidence="2 3">MUCL2120</strain>
    </source>
</reference>
<keyword evidence="3" id="KW-1185">Reference proteome</keyword>
<comment type="caution">
    <text evidence="2">The sequence shown here is derived from an EMBL/GenBank/DDBJ whole genome shotgun (WGS) entry which is preliminary data.</text>
</comment>
<dbReference type="InterPro" id="IPR029063">
    <property type="entry name" value="SAM-dependent_MTases_sf"/>
</dbReference>
<protein>
    <recommendedName>
        <fullName evidence="1">Methyltransferase type 11 domain-containing protein</fullName>
    </recommendedName>
</protein>
<dbReference type="OrthoDB" id="2013972at2759"/>
<sequence>MESNLPDGVTIKASDRNRYMIDRCREFATAGNWPVEATDMPSQFLTFPGHYFTHSSSNFFISHLDDNQNPAAKQVYRTLKPGGTAVVSAWAAMAHGEPIKRAHFETRGPDVPFPISMPTHWYGKDALRNFSIVGRFKGEDIKITTCDVSIEAKDLRRLMSATWSFLGAQDDGWYPEDEENWDKAVDILVENIEAGTYYSKLRLGNIVLRMVVNMGLATK</sequence>
<dbReference type="Proteomes" id="UP000297452">
    <property type="component" value="Unassembled WGS sequence"/>
</dbReference>
<dbReference type="SUPFAM" id="SSF53335">
    <property type="entry name" value="S-adenosyl-L-methionine-dependent methyltransferases"/>
    <property type="match status" value="1"/>
</dbReference>